<dbReference type="InterPro" id="IPR036754">
    <property type="entry name" value="YbaK/aa-tRNA-synt-asso_dom_sf"/>
</dbReference>
<dbReference type="SUPFAM" id="SSF55826">
    <property type="entry name" value="YbaK/ProRS associated domain"/>
    <property type="match status" value="1"/>
</dbReference>
<evidence type="ECO:0000313" key="7">
    <source>
        <dbReference type="Proteomes" id="UP000294887"/>
    </source>
</evidence>
<comment type="caution">
    <text evidence="6">The sequence shown here is derived from an EMBL/GenBank/DDBJ whole genome shotgun (WGS) entry which is preliminary data.</text>
</comment>
<organism evidence="6 7">
    <name type="scientific">Cocleimonas flava</name>
    <dbReference type="NCBI Taxonomy" id="634765"/>
    <lineage>
        <taxon>Bacteria</taxon>
        <taxon>Pseudomonadati</taxon>
        <taxon>Pseudomonadota</taxon>
        <taxon>Gammaproteobacteria</taxon>
        <taxon>Thiotrichales</taxon>
        <taxon>Thiotrichaceae</taxon>
        <taxon>Cocleimonas</taxon>
    </lineage>
</organism>
<dbReference type="NCBIfam" id="TIGR00011">
    <property type="entry name" value="YbaK_EbsC"/>
    <property type="match status" value="1"/>
</dbReference>
<evidence type="ECO:0000256" key="4">
    <source>
        <dbReference type="PIRNR" id="PIRNR006181"/>
    </source>
</evidence>
<evidence type="ECO:0000256" key="1">
    <source>
        <dbReference type="ARBA" id="ARBA00009798"/>
    </source>
</evidence>
<dbReference type="PIRSF" id="PIRSF006181">
    <property type="entry name" value="EbsC_YbaK"/>
    <property type="match status" value="1"/>
</dbReference>
<accession>A0A4R1F6E4</accession>
<dbReference type="RefSeq" id="WP_131904780.1">
    <property type="nucleotide sequence ID" value="NZ_BAAAFU010000008.1"/>
</dbReference>
<dbReference type="GO" id="GO:0002161">
    <property type="term" value="F:aminoacyl-tRNA deacylase activity"/>
    <property type="evidence" value="ECO:0007669"/>
    <property type="project" value="InterPro"/>
</dbReference>
<gene>
    <name evidence="6" type="ORF">EV695_0991</name>
</gene>
<dbReference type="GO" id="GO:0016829">
    <property type="term" value="F:lyase activity"/>
    <property type="evidence" value="ECO:0007669"/>
    <property type="project" value="UniProtKB-KW"/>
</dbReference>
<protein>
    <recommendedName>
        <fullName evidence="4">Cys-tRNA(Pro)/Cys-tRNA(Cys) deacylase</fullName>
        <ecNumber evidence="4">4.2.-.-</ecNumber>
    </recommendedName>
</protein>
<evidence type="ECO:0000256" key="2">
    <source>
        <dbReference type="ARBA" id="ARBA00022917"/>
    </source>
</evidence>
<dbReference type="Gene3D" id="3.90.960.10">
    <property type="entry name" value="YbaK/aminoacyl-tRNA synthetase-associated domain"/>
    <property type="match status" value="1"/>
</dbReference>
<dbReference type="CDD" id="cd00002">
    <property type="entry name" value="YbaK_deacylase"/>
    <property type="match status" value="1"/>
</dbReference>
<proteinExistence type="inferred from homology"/>
<dbReference type="PANTHER" id="PTHR30411:SF0">
    <property type="entry name" value="CYS-TRNA(PRO)_CYS-TRNA(CYS) DEACYLASE YBAK"/>
    <property type="match status" value="1"/>
</dbReference>
<dbReference type="EC" id="4.2.-.-" evidence="4"/>
<name>A0A4R1F6E4_9GAMM</name>
<dbReference type="PANTHER" id="PTHR30411">
    <property type="entry name" value="CYTOPLASMIC PROTEIN"/>
    <property type="match status" value="1"/>
</dbReference>
<dbReference type="EMBL" id="SMFQ01000002">
    <property type="protein sequence ID" value="TCJ89130.1"/>
    <property type="molecule type" value="Genomic_DNA"/>
</dbReference>
<dbReference type="InterPro" id="IPR007214">
    <property type="entry name" value="YbaK/aa-tRNA-synth-assoc-dom"/>
</dbReference>
<dbReference type="OrthoDB" id="9809296at2"/>
<evidence type="ECO:0000313" key="6">
    <source>
        <dbReference type="EMBL" id="TCJ89130.1"/>
    </source>
</evidence>
<dbReference type="GO" id="GO:0006412">
    <property type="term" value="P:translation"/>
    <property type="evidence" value="ECO:0007669"/>
    <property type="project" value="UniProtKB-KW"/>
</dbReference>
<dbReference type="InterPro" id="IPR004369">
    <property type="entry name" value="Prolyl-tRNA_editing_YbaK/EbsC"/>
</dbReference>
<comment type="similarity">
    <text evidence="1 4">Belongs to the prolyl-tRNA editing family. YbaK/EbsC subfamily.</text>
</comment>
<evidence type="ECO:0000259" key="5">
    <source>
        <dbReference type="Pfam" id="PF04073"/>
    </source>
</evidence>
<sequence length="156" mass="16435">MTPAVDAAKKAGIRYTLHEYSHDSQASSYGEEAATLLDISPNRVFKTLLIAATDSNQLAVAIVPVSNQLNLKSAAKALGFKKASMADPAEAEKATGYILGGISPLGQKKRLPFVLDESATGFETIYVSAGKRGLEIELAPGDLIKLCNAKTANIKA</sequence>
<dbReference type="AlphaFoldDB" id="A0A4R1F6E4"/>
<evidence type="ECO:0000256" key="3">
    <source>
        <dbReference type="ARBA" id="ARBA00023239"/>
    </source>
</evidence>
<reference evidence="6 7" key="1">
    <citation type="submission" date="2019-03" db="EMBL/GenBank/DDBJ databases">
        <title>Genomic Encyclopedia of Type Strains, Phase IV (KMG-IV): sequencing the most valuable type-strain genomes for metagenomic binning, comparative biology and taxonomic classification.</title>
        <authorList>
            <person name="Goeker M."/>
        </authorList>
    </citation>
    <scope>NUCLEOTIDE SEQUENCE [LARGE SCALE GENOMIC DNA]</scope>
    <source>
        <strain evidence="6 7">DSM 24830</strain>
    </source>
</reference>
<keyword evidence="7" id="KW-1185">Reference proteome</keyword>
<dbReference type="Pfam" id="PF04073">
    <property type="entry name" value="tRNA_edit"/>
    <property type="match status" value="1"/>
</dbReference>
<keyword evidence="2 4" id="KW-0648">Protein biosynthesis</keyword>
<keyword evidence="3 4" id="KW-0456">Lyase</keyword>
<feature type="domain" description="YbaK/aminoacyl-tRNA synthetase-associated" evidence="5">
    <location>
        <begin position="27"/>
        <end position="146"/>
    </location>
</feature>
<dbReference type="Proteomes" id="UP000294887">
    <property type="component" value="Unassembled WGS sequence"/>
</dbReference>